<evidence type="ECO:0000313" key="3">
    <source>
        <dbReference type="Proteomes" id="UP000184291"/>
    </source>
</evidence>
<dbReference type="Pfam" id="PF00258">
    <property type="entry name" value="Flavodoxin_1"/>
    <property type="match status" value="1"/>
</dbReference>
<protein>
    <submittedName>
        <fullName evidence="2">Flavodoxin/nitric oxide synthase</fullName>
    </submittedName>
</protein>
<accession>A0A1M4S1E0</accession>
<dbReference type="AlphaFoldDB" id="A0A1M4S1E0"/>
<name>A0A1M4S1E0_9ACTO</name>
<feature type="domain" description="Flavodoxin-like" evidence="1">
    <location>
        <begin position="7"/>
        <end position="166"/>
    </location>
</feature>
<dbReference type="STRING" id="1892869.ACGLYG10_2197"/>
<dbReference type="SUPFAM" id="SSF52218">
    <property type="entry name" value="Flavoproteins"/>
    <property type="match status" value="1"/>
</dbReference>
<dbReference type="OrthoDB" id="3253043at2"/>
<dbReference type="InterPro" id="IPR008254">
    <property type="entry name" value="Flavodoxin/NO_synth"/>
</dbReference>
<gene>
    <name evidence="2" type="ORF">ACGLYG10_2197</name>
</gene>
<reference evidence="3" key="1">
    <citation type="submission" date="2016-09" db="EMBL/GenBank/DDBJ databases">
        <authorList>
            <person name="Strepis N."/>
        </authorList>
    </citation>
    <scope>NUCLEOTIDE SEQUENCE [LARGE SCALE GENOMIC DNA]</scope>
</reference>
<dbReference type="RefSeq" id="WP_073331709.1">
    <property type="nucleotide sequence ID" value="NZ_FQTT01000012.1"/>
</dbReference>
<evidence type="ECO:0000259" key="1">
    <source>
        <dbReference type="PROSITE" id="PS50902"/>
    </source>
</evidence>
<dbReference type="InterPro" id="IPR029039">
    <property type="entry name" value="Flavoprotein-like_sf"/>
</dbReference>
<dbReference type="GO" id="GO:0010181">
    <property type="term" value="F:FMN binding"/>
    <property type="evidence" value="ECO:0007669"/>
    <property type="project" value="InterPro"/>
</dbReference>
<dbReference type="Gene3D" id="3.40.50.360">
    <property type="match status" value="1"/>
</dbReference>
<evidence type="ECO:0000313" key="2">
    <source>
        <dbReference type="EMBL" id="SHE25960.1"/>
    </source>
</evidence>
<dbReference type="EMBL" id="FQTT01000012">
    <property type="protein sequence ID" value="SHE25960.1"/>
    <property type="molecule type" value="Genomic_DNA"/>
</dbReference>
<keyword evidence="3" id="KW-1185">Reference proteome</keyword>
<organism evidence="2 3">
    <name type="scientific">Actinomyces glycerinitolerans</name>
    <dbReference type="NCBI Taxonomy" id="1892869"/>
    <lineage>
        <taxon>Bacteria</taxon>
        <taxon>Bacillati</taxon>
        <taxon>Actinomycetota</taxon>
        <taxon>Actinomycetes</taxon>
        <taxon>Actinomycetales</taxon>
        <taxon>Actinomycetaceae</taxon>
        <taxon>Actinomyces</taxon>
    </lineage>
</organism>
<dbReference type="Proteomes" id="UP000184291">
    <property type="component" value="Unassembled WGS sequence"/>
</dbReference>
<proteinExistence type="predicted"/>
<dbReference type="PROSITE" id="PS50902">
    <property type="entry name" value="FLAVODOXIN_LIKE"/>
    <property type="match status" value="1"/>
</dbReference>
<sequence length="172" mass="17529">MATAPTALIVIESCFGNTRTIAEAVAAGLTDAGAQARVLDAVQAPASLPAKLDLLILGAPTHNRGLPTTATRTQAGKQAGAAAPNSGMREWLARTTIPAVLTTAVFDTVTSKSWLSGSAAKAIIKALRRGRGRDAPSIRSFLVQGQSGPLADGEEAAARTWGRALAASTTNV</sequence>